<protein>
    <submittedName>
        <fullName evidence="1">Uncharacterized protein</fullName>
    </submittedName>
</protein>
<proteinExistence type="predicted"/>
<organism evidence="1 2">
    <name type="scientific">Eumeta variegata</name>
    <name type="common">Bagworm moth</name>
    <name type="synonym">Eumeta japonica</name>
    <dbReference type="NCBI Taxonomy" id="151549"/>
    <lineage>
        <taxon>Eukaryota</taxon>
        <taxon>Metazoa</taxon>
        <taxon>Ecdysozoa</taxon>
        <taxon>Arthropoda</taxon>
        <taxon>Hexapoda</taxon>
        <taxon>Insecta</taxon>
        <taxon>Pterygota</taxon>
        <taxon>Neoptera</taxon>
        <taxon>Endopterygota</taxon>
        <taxon>Lepidoptera</taxon>
        <taxon>Glossata</taxon>
        <taxon>Ditrysia</taxon>
        <taxon>Tineoidea</taxon>
        <taxon>Psychidae</taxon>
        <taxon>Oiketicinae</taxon>
        <taxon>Eumeta</taxon>
    </lineage>
</organism>
<reference evidence="1 2" key="1">
    <citation type="journal article" date="2019" name="Commun. Biol.">
        <title>The bagworm genome reveals a unique fibroin gene that provides high tensile strength.</title>
        <authorList>
            <person name="Kono N."/>
            <person name="Nakamura H."/>
            <person name="Ohtoshi R."/>
            <person name="Tomita M."/>
            <person name="Numata K."/>
            <person name="Arakawa K."/>
        </authorList>
    </citation>
    <scope>NUCLEOTIDE SEQUENCE [LARGE SCALE GENOMIC DNA]</scope>
</reference>
<dbReference type="Proteomes" id="UP000299102">
    <property type="component" value="Unassembled WGS sequence"/>
</dbReference>
<keyword evidence="2" id="KW-1185">Reference proteome</keyword>
<dbReference type="AlphaFoldDB" id="A0A4C1UAN2"/>
<sequence length="222" mass="24975">MRYALTPKLDDLRDYSAQTATLSKPKHAPAFARTNTHSFTINVVFVSFRLMRQCVTRTRYLPTVVRRRVAGARAVRVRMVGESETAVPGAAGATRTRHVKSGWFHVGSSNSRDTRIAPPHDNAFHSPAYTHFAMRSPDMCIRMCKELQHSLIRKSAVTCTPKKRQSFVRCAVPHQNTPGPEAKLPYKKWNPSPVRTNSGISPAFPRPRKLQLARSGNGRIRM</sequence>
<evidence type="ECO:0000313" key="1">
    <source>
        <dbReference type="EMBL" id="GBP22954.1"/>
    </source>
</evidence>
<dbReference type="EMBL" id="BGZK01000145">
    <property type="protein sequence ID" value="GBP22954.1"/>
    <property type="molecule type" value="Genomic_DNA"/>
</dbReference>
<name>A0A4C1UAN2_EUMVA</name>
<accession>A0A4C1UAN2</accession>
<comment type="caution">
    <text evidence="1">The sequence shown here is derived from an EMBL/GenBank/DDBJ whole genome shotgun (WGS) entry which is preliminary data.</text>
</comment>
<evidence type="ECO:0000313" key="2">
    <source>
        <dbReference type="Proteomes" id="UP000299102"/>
    </source>
</evidence>
<gene>
    <name evidence="1" type="ORF">EVAR_95355_1</name>
</gene>